<name>A0A978VFS0_ZIZJJ</name>
<comment type="caution">
    <text evidence="2">The sequence shown here is derived from an EMBL/GenBank/DDBJ whole genome shotgun (WGS) entry which is preliminary data.</text>
</comment>
<feature type="region of interest" description="Disordered" evidence="1">
    <location>
        <begin position="113"/>
        <end position="140"/>
    </location>
</feature>
<reference evidence="2" key="1">
    <citation type="journal article" date="2021" name="Front. Plant Sci.">
        <title>Chromosome-Scale Genome Assembly for Chinese Sour Jujube and Insights Into Its Genome Evolution and Domestication Signature.</title>
        <authorList>
            <person name="Shen L.-Y."/>
            <person name="Luo H."/>
            <person name="Wang X.-L."/>
            <person name="Wang X.-M."/>
            <person name="Qiu X.-J."/>
            <person name="Liu H."/>
            <person name="Zhou S.-S."/>
            <person name="Jia K.-H."/>
            <person name="Nie S."/>
            <person name="Bao Y.-T."/>
            <person name="Zhang R.-G."/>
            <person name="Yun Q.-Z."/>
            <person name="Chai Y.-H."/>
            <person name="Lu J.-Y."/>
            <person name="Li Y."/>
            <person name="Zhao S.-W."/>
            <person name="Mao J.-F."/>
            <person name="Jia S.-G."/>
            <person name="Mao Y.-M."/>
        </authorList>
    </citation>
    <scope>NUCLEOTIDE SEQUENCE</scope>
    <source>
        <strain evidence="2">AT0</strain>
        <tissue evidence="2">Leaf</tissue>
    </source>
</reference>
<evidence type="ECO:0000256" key="1">
    <source>
        <dbReference type="SAM" id="MobiDB-lite"/>
    </source>
</evidence>
<proteinExistence type="predicted"/>
<evidence type="ECO:0000313" key="2">
    <source>
        <dbReference type="EMBL" id="KAH7529209.1"/>
    </source>
</evidence>
<accession>A0A978VFS0</accession>
<protein>
    <submittedName>
        <fullName evidence="2">Uncharacterized protein</fullName>
    </submittedName>
</protein>
<gene>
    <name evidence="2" type="ORF">FEM48_Zijuj05G0160300</name>
</gene>
<sequence length="329" mass="37655">MQLSKMLPVLINFSHRETTTVLVTGLTKSEKARKDDLIFVTGDWEKGPGDTHTLHYLVPRTKAAAHKPTGNFLILIFIYLFLIEFEGSDQSPNPCSDSKEVVDPFERMETDVLSSSASSYKKQKLRHSESTTSTAAKSIEETSDLSKKSNYIDQLLKDKLYEEVDLQVARSFGKVLKVQNIMESLVNHIKDQGRHIKELETTIESKDKDFEEWKSARKEEEHVTNVRAETTGATNKESLKRSCEENENFKKVNEHIKGLEKIVEKRRADMRQMKESKQSHLHTEPLTSQNENDIIEGAAAVTAPNIMTGSYWDDNFYCIDFNDFDHHNP</sequence>
<dbReference type="EMBL" id="JAEACU010000005">
    <property type="protein sequence ID" value="KAH7529209.1"/>
    <property type="molecule type" value="Genomic_DNA"/>
</dbReference>
<dbReference type="Proteomes" id="UP000813462">
    <property type="component" value="Unassembled WGS sequence"/>
</dbReference>
<organism evidence="2 3">
    <name type="scientific">Ziziphus jujuba var. spinosa</name>
    <dbReference type="NCBI Taxonomy" id="714518"/>
    <lineage>
        <taxon>Eukaryota</taxon>
        <taxon>Viridiplantae</taxon>
        <taxon>Streptophyta</taxon>
        <taxon>Embryophyta</taxon>
        <taxon>Tracheophyta</taxon>
        <taxon>Spermatophyta</taxon>
        <taxon>Magnoliopsida</taxon>
        <taxon>eudicotyledons</taxon>
        <taxon>Gunneridae</taxon>
        <taxon>Pentapetalae</taxon>
        <taxon>rosids</taxon>
        <taxon>fabids</taxon>
        <taxon>Rosales</taxon>
        <taxon>Rhamnaceae</taxon>
        <taxon>Paliureae</taxon>
        <taxon>Ziziphus</taxon>
    </lineage>
</organism>
<dbReference type="AlphaFoldDB" id="A0A978VFS0"/>
<evidence type="ECO:0000313" key="3">
    <source>
        <dbReference type="Proteomes" id="UP000813462"/>
    </source>
</evidence>